<feature type="repeat" description="PPR" evidence="2">
    <location>
        <begin position="402"/>
        <end position="436"/>
    </location>
</feature>
<feature type="domain" description="DYW" evidence="3">
    <location>
        <begin position="648"/>
        <end position="740"/>
    </location>
</feature>
<dbReference type="InterPro" id="IPR032867">
    <property type="entry name" value="DYW_dom"/>
</dbReference>
<dbReference type="FunFam" id="1.25.40.10:FF:000441">
    <property type="entry name" value="Pentatricopeptide repeat-containing protein mitochondrial"/>
    <property type="match status" value="1"/>
</dbReference>
<dbReference type="Pfam" id="PF20430">
    <property type="entry name" value="Eplus_motif"/>
    <property type="match status" value="1"/>
</dbReference>
<reference evidence="4" key="1">
    <citation type="journal article" date="2023" name="Plant J.">
        <title>The genome of the king protea, Protea cynaroides.</title>
        <authorList>
            <person name="Chang J."/>
            <person name="Duong T.A."/>
            <person name="Schoeman C."/>
            <person name="Ma X."/>
            <person name="Roodt D."/>
            <person name="Barker N."/>
            <person name="Li Z."/>
            <person name="Van de Peer Y."/>
            <person name="Mizrachi E."/>
        </authorList>
    </citation>
    <scope>NUCLEOTIDE SEQUENCE</scope>
    <source>
        <tissue evidence="4">Young leaves</tissue>
    </source>
</reference>
<accession>A0A9Q0KEG3</accession>
<proteinExistence type="predicted"/>
<dbReference type="Proteomes" id="UP001141806">
    <property type="component" value="Unassembled WGS sequence"/>
</dbReference>
<dbReference type="PANTHER" id="PTHR47926:SF358">
    <property type="entry name" value="PENTATRICOPEPTIDE REPEAT-CONTAINING PROTEIN-RELATED"/>
    <property type="match status" value="1"/>
</dbReference>
<dbReference type="AlphaFoldDB" id="A0A9Q0KEG3"/>
<gene>
    <name evidence="4" type="ORF">NE237_015697</name>
</gene>
<organism evidence="4 5">
    <name type="scientific">Protea cynaroides</name>
    <dbReference type="NCBI Taxonomy" id="273540"/>
    <lineage>
        <taxon>Eukaryota</taxon>
        <taxon>Viridiplantae</taxon>
        <taxon>Streptophyta</taxon>
        <taxon>Embryophyta</taxon>
        <taxon>Tracheophyta</taxon>
        <taxon>Spermatophyta</taxon>
        <taxon>Magnoliopsida</taxon>
        <taxon>Proteales</taxon>
        <taxon>Proteaceae</taxon>
        <taxon>Protea</taxon>
    </lineage>
</organism>
<dbReference type="Pfam" id="PF13041">
    <property type="entry name" value="PPR_2"/>
    <property type="match status" value="4"/>
</dbReference>
<feature type="repeat" description="PPR" evidence="2">
    <location>
        <begin position="68"/>
        <end position="102"/>
    </location>
</feature>
<dbReference type="GO" id="GO:0008270">
    <property type="term" value="F:zinc ion binding"/>
    <property type="evidence" value="ECO:0007669"/>
    <property type="project" value="InterPro"/>
</dbReference>
<dbReference type="Pfam" id="PF14432">
    <property type="entry name" value="DYW_deaminase"/>
    <property type="match status" value="1"/>
</dbReference>
<dbReference type="PANTHER" id="PTHR47926">
    <property type="entry name" value="PENTATRICOPEPTIDE REPEAT-CONTAINING PROTEIN"/>
    <property type="match status" value="1"/>
</dbReference>
<feature type="repeat" description="PPR" evidence="2">
    <location>
        <begin position="301"/>
        <end position="335"/>
    </location>
</feature>
<name>A0A9Q0KEG3_9MAGN</name>
<evidence type="ECO:0000313" key="5">
    <source>
        <dbReference type="Proteomes" id="UP001141806"/>
    </source>
</evidence>
<dbReference type="Pfam" id="PF01535">
    <property type="entry name" value="PPR"/>
    <property type="match status" value="4"/>
</dbReference>
<dbReference type="OrthoDB" id="185373at2759"/>
<dbReference type="Pfam" id="PF20431">
    <property type="entry name" value="E_motif"/>
    <property type="match status" value="1"/>
</dbReference>
<evidence type="ECO:0000256" key="1">
    <source>
        <dbReference type="ARBA" id="ARBA00022737"/>
    </source>
</evidence>
<dbReference type="EMBL" id="JAMYWD010000006">
    <property type="protein sequence ID" value="KAJ4968996.1"/>
    <property type="molecule type" value="Genomic_DNA"/>
</dbReference>
<dbReference type="InterPro" id="IPR046848">
    <property type="entry name" value="E_motif"/>
</dbReference>
<dbReference type="GO" id="GO:0009451">
    <property type="term" value="P:RNA modification"/>
    <property type="evidence" value="ECO:0007669"/>
    <property type="project" value="InterPro"/>
</dbReference>
<dbReference type="NCBIfam" id="TIGR00756">
    <property type="entry name" value="PPR"/>
    <property type="match status" value="6"/>
</dbReference>
<evidence type="ECO:0000256" key="2">
    <source>
        <dbReference type="PROSITE-ProRule" id="PRU00708"/>
    </source>
</evidence>
<dbReference type="InterPro" id="IPR046960">
    <property type="entry name" value="PPR_At4g14850-like_plant"/>
</dbReference>
<dbReference type="FunFam" id="1.25.40.10:FF:000031">
    <property type="entry name" value="Pentatricopeptide repeat-containing protein mitochondrial"/>
    <property type="match status" value="1"/>
</dbReference>
<dbReference type="FunFam" id="1.25.40.10:FF:000366">
    <property type="entry name" value="Pentatricopeptide (PPR) repeat-containing protein"/>
    <property type="match status" value="1"/>
</dbReference>
<dbReference type="GO" id="GO:0003723">
    <property type="term" value="F:RNA binding"/>
    <property type="evidence" value="ECO:0007669"/>
    <property type="project" value="InterPro"/>
</dbReference>
<protein>
    <recommendedName>
        <fullName evidence="3">DYW domain-containing protein</fullName>
    </recommendedName>
</protein>
<evidence type="ECO:0000313" key="4">
    <source>
        <dbReference type="EMBL" id="KAJ4968996.1"/>
    </source>
</evidence>
<dbReference type="Gene3D" id="1.25.40.10">
    <property type="entry name" value="Tetratricopeptide repeat domain"/>
    <property type="match status" value="5"/>
</dbReference>
<keyword evidence="1" id="KW-0677">Repeat</keyword>
<feature type="repeat" description="PPR" evidence="2">
    <location>
        <begin position="169"/>
        <end position="203"/>
    </location>
</feature>
<dbReference type="InterPro" id="IPR046849">
    <property type="entry name" value="E2_motif"/>
</dbReference>
<dbReference type="InterPro" id="IPR011990">
    <property type="entry name" value="TPR-like_helical_dom_sf"/>
</dbReference>
<sequence>MLSRSKRNLMKWATFTTLKQCTQIHAHMIISGTAQPPAIRRLLKCIADAVNGDTAYVLSVFRQIPKPSTFLWNTVIRACFRNHAPQESIALYKKMCREDVVPDDHTFQFLFKACARCSYIYLGRTIHGNFLKLCDESSVFAGNSLIHMYSELCHVDLAKRVFDQMDLKDVVSWTMMVGKYAKNGSMDEARKLFDQMPERNVVSWTIMVAGYAQADKPEMSIQYFRKMVTANIKPDDVAMISVLSACARLRDLDLGKWIHQFIVGEQIGMNINLTVALIDMYAKCRDIVAAQQVFDSMDCKTVVAWNAIIDGYCKLGKMDIAHALFDQMDDQDVITFNSMITGYIHSSSFKEALLLFSKLRCLGLKPDDFMIAGALTACANLGALHHGKILHGYLEENLIQPDVFVGTSLLDMYSKCGRIDQAMQVFNRMPKKDVLAWTAMISGLAMHGGGKSALAHFLLMREEGIQPNRVTYIGVFSACSHAGLVEEGHFHFNEMRYLYKIEPEIEHYGCMVDLLSRAGYLKHAERLIESMPMEPNAVIWGSLLGSCRVYNEVELAEKAAKHLLVMEPQKDAVYVLLYNIYASTGRWASAFEIRGMMENRGIKKSVGCSSIVVGGNVHEFVAGDRSHPEIDKIYSMMGEIAERLMLAGHMPSMSEVSLDIDEEDKEHTLFSHSEKLAIAFGILKLGNNIPIHILKNLRVCRDCHSAIKLIAKIWNREIVVRDRSRFHHFRQGGCSCGDFW</sequence>
<dbReference type="FunFam" id="1.25.40.10:FF:000442">
    <property type="entry name" value="Pentatricopeptide repeat-containing protein At3g49710"/>
    <property type="match status" value="1"/>
</dbReference>
<dbReference type="InterPro" id="IPR002885">
    <property type="entry name" value="PPR_rpt"/>
</dbReference>
<keyword evidence="5" id="KW-1185">Reference proteome</keyword>
<dbReference type="PROSITE" id="PS51375">
    <property type="entry name" value="PPR"/>
    <property type="match status" value="4"/>
</dbReference>
<evidence type="ECO:0000259" key="3">
    <source>
        <dbReference type="Pfam" id="PF14432"/>
    </source>
</evidence>
<comment type="caution">
    <text evidence="4">The sequence shown here is derived from an EMBL/GenBank/DDBJ whole genome shotgun (WGS) entry which is preliminary data.</text>
</comment>